<evidence type="ECO:0000256" key="1">
    <source>
        <dbReference type="ARBA" id="ARBA00023172"/>
    </source>
</evidence>
<name>A0A2G1MC16_9RHOB</name>
<keyword evidence="1" id="KW-0233">DNA recombination</keyword>
<gene>
    <name evidence="4" type="ORF">CJ301_17210</name>
</gene>
<dbReference type="AlphaFoldDB" id="A0A2G1MC16"/>
<protein>
    <recommendedName>
        <fullName evidence="3">Tyr recombinase domain-containing protein</fullName>
    </recommendedName>
</protein>
<accession>A0A2G1MC16</accession>
<dbReference type="SUPFAM" id="SSF56349">
    <property type="entry name" value="DNA breaking-rejoining enzymes"/>
    <property type="match status" value="1"/>
</dbReference>
<evidence type="ECO:0000313" key="4">
    <source>
        <dbReference type="EMBL" id="PHP26276.1"/>
    </source>
</evidence>
<reference evidence="4 5" key="1">
    <citation type="submission" date="2017-08" db="EMBL/GenBank/DDBJ databases">
        <title>Draft Genome Sequence of Loktanella cinnabarina Strain XM1, Isolated from Coastal Surface Water.</title>
        <authorList>
            <person name="Ma R."/>
            <person name="Wang J."/>
            <person name="Wang Q."/>
            <person name="Ma Z."/>
            <person name="Li J."/>
            <person name="Chen L."/>
        </authorList>
    </citation>
    <scope>NUCLEOTIDE SEQUENCE [LARGE SCALE GENOMIC DNA]</scope>
    <source>
        <strain evidence="4 5">XM1</strain>
    </source>
</reference>
<dbReference type="InterPro" id="IPR002104">
    <property type="entry name" value="Integrase_catalytic"/>
</dbReference>
<dbReference type="PROSITE" id="PS51898">
    <property type="entry name" value="TYR_RECOMBINASE"/>
    <property type="match status" value="1"/>
</dbReference>
<feature type="domain" description="Tyr recombinase" evidence="3">
    <location>
        <begin position="404"/>
        <end position="641"/>
    </location>
</feature>
<dbReference type="GO" id="GO:0003677">
    <property type="term" value="F:DNA binding"/>
    <property type="evidence" value="ECO:0007669"/>
    <property type="project" value="InterPro"/>
</dbReference>
<evidence type="ECO:0000256" key="2">
    <source>
        <dbReference type="SAM" id="MobiDB-lite"/>
    </source>
</evidence>
<dbReference type="EMBL" id="NQWH01000045">
    <property type="protein sequence ID" value="PHP26276.1"/>
    <property type="molecule type" value="Genomic_DNA"/>
</dbReference>
<evidence type="ECO:0000313" key="5">
    <source>
        <dbReference type="Proteomes" id="UP000221860"/>
    </source>
</evidence>
<organism evidence="4 5">
    <name type="scientific">Limimaricola cinnabarinus</name>
    <dbReference type="NCBI Taxonomy" id="1125964"/>
    <lineage>
        <taxon>Bacteria</taxon>
        <taxon>Pseudomonadati</taxon>
        <taxon>Pseudomonadota</taxon>
        <taxon>Alphaproteobacteria</taxon>
        <taxon>Rhodobacterales</taxon>
        <taxon>Paracoccaceae</taxon>
        <taxon>Limimaricola</taxon>
    </lineage>
</organism>
<dbReference type="GO" id="GO:0015074">
    <property type="term" value="P:DNA integration"/>
    <property type="evidence" value="ECO:0007669"/>
    <property type="project" value="InterPro"/>
</dbReference>
<dbReference type="InterPro" id="IPR011010">
    <property type="entry name" value="DNA_brk_join_enz"/>
</dbReference>
<dbReference type="OrthoDB" id="7731265at2"/>
<dbReference type="RefSeq" id="WP_099278589.1">
    <property type="nucleotide sequence ID" value="NZ_KZ304985.1"/>
</dbReference>
<comment type="caution">
    <text evidence="4">The sequence shown here is derived from an EMBL/GenBank/DDBJ whole genome shotgun (WGS) entry which is preliminary data.</text>
</comment>
<dbReference type="Proteomes" id="UP000221860">
    <property type="component" value="Unassembled WGS sequence"/>
</dbReference>
<dbReference type="GO" id="GO:0006310">
    <property type="term" value="P:DNA recombination"/>
    <property type="evidence" value="ECO:0007669"/>
    <property type="project" value="UniProtKB-KW"/>
</dbReference>
<proteinExistence type="predicted"/>
<evidence type="ECO:0000259" key="3">
    <source>
        <dbReference type="PROSITE" id="PS51898"/>
    </source>
</evidence>
<keyword evidence="5" id="KW-1185">Reference proteome</keyword>
<feature type="region of interest" description="Disordered" evidence="2">
    <location>
        <begin position="246"/>
        <end position="274"/>
    </location>
</feature>
<dbReference type="InterPro" id="IPR013762">
    <property type="entry name" value="Integrase-like_cat_sf"/>
</dbReference>
<feature type="compositionally biased region" description="Basic and acidic residues" evidence="2">
    <location>
        <begin position="259"/>
        <end position="274"/>
    </location>
</feature>
<dbReference type="Gene3D" id="1.10.443.10">
    <property type="entry name" value="Intergrase catalytic core"/>
    <property type="match status" value="1"/>
</dbReference>
<sequence length="653" mass="72197">MTERTLRIETLLDVYLLLPELYSESSAKAYESSFGRIERLTGRRLSQISADVVEWEQLAAEIVWAGEFTRARTPEARQRAFDGFVGRVSAAIRRARERATPRTAAACADAAATWERVARYVAAAENTYDAQGKALLPNKASLSIENLRARLGRVPPMSIDTAGAVAALAHIPPNKVDSYRRSIRFFNRLIAERGTHSAIASLLPARPIGPLPTQRDPAMDWTRCTAEFQADLERVISRALRAPRRPDQFGGRLGSDPVANRRRETGGRKRPIRNKDARAKAFRRALSWLARHAFPEREPVLGLASIMDLLTEDNVEAAVERFLDRSATAISLKDAKKTTSLTTWLSDLGTIAERNGAGEALVWAIEDMRLDLGEESDATREMSASREAFVKLVDRDPAVVRAIVTGPRVLLAEARRLLGRKNLTTHQRTEALHLFMAATMLAIQLARPLRTRNVHEMLSEGDMPELVPPRRERASAWLDIGRGRVKNRKPLEGRIPDWLWAVISAWIDEGRPAWRDRATVKDAAAADMSDIGAGQARTCDDANGAPRHCANHHLFPALSGPGAVSRQLINKAWNRGMARLGLTGLTPHMMRHVAATLYLAKNPGDYAVVAALLADSLRTVETFYARGEGRAAMDLFAEVLTELDPTLNLKGVA</sequence>